<dbReference type="KEGG" id="rue:DT065_02675"/>
<gene>
    <name evidence="2" type="ORF">DT065_02675</name>
</gene>
<keyword evidence="3" id="KW-1185">Reference proteome</keyword>
<dbReference type="OrthoDB" id="2399525at2"/>
<feature type="transmembrane region" description="Helical" evidence="1">
    <location>
        <begin position="39"/>
        <end position="63"/>
    </location>
</feature>
<accession>A0A345BVP2</accession>
<evidence type="ECO:0000313" key="2">
    <source>
        <dbReference type="EMBL" id="AXF55023.1"/>
    </source>
</evidence>
<dbReference type="Proteomes" id="UP000252100">
    <property type="component" value="Chromosome"/>
</dbReference>
<keyword evidence="1" id="KW-1133">Transmembrane helix</keyword>
<keyword evidence="1" id="KW-0812">Transmembrane</keyword>
<keyword evidence="1" id="KW-0472">Membrane</keyword>
<evidence type="ECO:0000256" key="1">
    <source>
        <dbReference type="SAM" id="Phobius"/>
    </source>
</evidence>
<name>A0A345BVP2_9BACI</name>
<proteinExistence type="predicted"/>
<reference evidence="2 3" key="1">
    <citation type="journal article" date="2018" name="J. Microbiol.">
        <title>Salicibibacter kimchii gen. nov., sp. nov., a moderately halophilic and alkalitolerant bacterium in the family Bacillaceae, isolated from kimchi.</title>
        <authorList>
            <person name="Jang J.Y."/>
            <person name="Oh Y.J."/>
            <person name="Lim S.K."/>
            <person name="Park H.K."/>
            <person name="Lee C."/>
            <person name="Kim J.Y."/>
            <person name="Lee M.A."/>
            <person name="Choi H.J."/>
        </authorList>
    </citation>
    <scope>NUCLEOTIDE SEQUENCE [LARGE SCALE GENOMIC DNA]</scope>
    <source>
        <strain evidence="2 3">NKC1-1</strain>
    </source>
</reference>
<sequence length="175" mass="20861">MSKQNCHTWKPLSIKKERGCAKLGTEIKNVVVSNVSTDIFMWLIVLWSVFMIVFMFIGGFFMFRKFLKRLPKDDGHSILDWQDYYLEKTRHLWTREQSNLLEELVSPVPELFRDIAREKIAGKIGELALNERANHMTEDLIIRGYILATPKRDHKFLRKKLDEKEMDYSQYEQLF</sequence>
<dbReference type="AlphaFoldDB" id="A0A345BVP2"/>
<dbReference type="Pfam" id="PF11084">
    <property type="entry name" value="DUF2621"/>
    <property type="match status" value="1"/>
</dbReference>
<protein>
    <submittedName>
        <fullName evidence="2">DUF2621 family protein</fullName>
    </submittedName>
</protein>
<dbReference type="InterPro" id="IPR020203">
    <property type="entry name" value="YneK"/>
</dbReference>
<evidence type="ECO:0000313" key="3">
    <source>
        <dbReference type="Proteomes" id="UP000252100"/>
    </source>
</evidence>
<organism evidence="2 3">
    <name type="scientific">Salicibibacter kimchii</name>
    <dbReference type="NCBI Taxonomy" id="2099786"/>
    <lineage>
        <taxon>Bacteria</taxon>
        <taxon>Bacillati</taxon>
        <taxon>Bacillota</taxon>
        <taxon>Bacilli</taxon>
        <taxon>Bacillales</taxon>
        <taxon>Bacillaceae</taxon>
        <taxon>Salicibibacter</taxon>
    </lineage>
</organism>
<dbReference type="EMBL" id="CP031092">
    <property type="protein sequence ID" value="AXF55023.1"/>
    <property type="molecule type" value="Genomic_DNA"/>
</dbReference>